<comment type="caution">
    <text evidence="1">The sequence shown here is derived from an EMBL/GenBank/DDBJ whole genome shotgun (WGS) entry which is preliminary data.</text>
</comment>
<dbReference type="InterPro" id="IPR012337">
    <property type="entry name" value="RNaseH-like_sf"/>
</dbReference>
<reference evidence="1" key="1">
    <citation type="submission" date="2024-02" db="EMBL/GenBank/DDBJ databases">
        <authorList>
            <consortium name="ELIXIR-Norway"/>
            <consortium name="Elixir Norway"/>
        </authorList>
    </citation>
    <scope>NUCLEOTIDE SEQUENCE</scope>
</reference>
<dbReference type="PANTHER" id="PTHR34047">
    <property type="entry name" value="NUCLEAR INTRON MATURASE 1, MITOCHONDRIAL-RELATED"/>
    <property type="match status" value="1"/>
</dbReference>
<dbReference type="SUPFAM" id="SSF53098">
    <property type="entry name" value="Ribonuclease H-like"/>
    <property type="match status" value="1"/>
</dbReference>
<dbReference type="Proteomes" id="UP001497444">
    <property type="component" value="Unassembled WGS sequence"/>
</dbReference>
<name>A0ABP0VD19_9BRYO</name>
<accession>A0ABP0VD19</accession>
<sequence length="434" mass="50222">MTDNSSIDLSLTNIWRAWVAFRRGKQPSRDIRAFELDLEYNLLRLCADLNTGQYEHGGYHHRIVNEKKRRDIAVASVRDRVVHRLLYDYLVPLVDPRLDYDVWSCRQNKGLHKALERTHHLIPSYSHGWMWRADIAKFFDHVEHGALKQCLVRFTYDESVQNLLDKIFANIYLNEFDRFVRHTLKPLGYVRYGDDFVLFVNNQAEAQYAQKVATEWLDSVLHLRVHRTNNMSSAQFLQTVRPIFPRKVRGLVTFGYQALSLQRIQSVNSNARSVNPNRKTAESKAYRLAKSRLLRTTFPKLIAHLGLVKDGDHIAVDFSDFGIVQVLMFAKRTDSGRALPIWFKVLPYGWTKETSQNIWVNQAISEFMGTVGVNVTLVFDRGFAAPTIIQYLCEQNIKFVVRLKGDKKVLGRKGGTKARWIGTGLHPVWFTGID</sequence>
<keyword evidence="2" id="KW-1185">Reference proteome</keyword>
<proteinExistence type="predicted"/>
<evidence type="ECO:0008006" key="3">
    <source>
        <dbReference type="Google" id="ProtNLM"/>
    </source>
</evidence>
<dbReference type="EMBL" id="CAXAQS010000494">
    <property type="protein sequence ID" value="CAK9251836.1"/>
    <property type="molecule type" value="Genomic_DNA"/>
</dbReference>
<dbReference type="InterPro" id="IPR043502">
    <property type="entry name" value="DNA/RNA_pol_sf"/>
</dbReference>
<dbReference type="PANTHER" id="PTHR34047:SF8">
    <property type="entry name" value="PROTEIN YKFC"/>
    <property type="match status" value="1"/>
</dbReference>
<evidence type="ECO:0000313" key="2">
    <source>
        <dbReference type="Proteomes" id="UP001497444"/>
    </source>
</evidence>
<gene>
    <name evidence="1" type="ORF">CSSPJE1EN1_LOCUS27214</name>
</gene>
<organism evidence="1 2">
    <name type="scientific">Sphagnum jensenii</name>
    <dbReference type="NCBI Taxonomy" id="128206"/>
    <lineage>
        <taxon>Eukaryota</taxon>
        <taxon>Viridiplantae</taxon>
        <taxon>Streptophyta</taxon>
        <taxon>Embryophyta</taxon>
        <taxon>Bryophyta</taxon>
        <taxon>Sphagnophytina</taxon>
        <taxon>Sphagnopsida</taxon>
        <taxon>Sphagnales</taxon>
        <taxon>Sphagnaceae</taxon>
        <taxon>Sphagnum</taxon>
    </lineage>
</organism>
<dbReference type="InterPro" id="IPR051083">
    <property type="entry name" value="GrpII_Intron_Splice-Mob/Def"/>
</dbReference>
<dbReference type="SUPFAM" id="SSF56672">
    <property type="entry name" value="DNA/RNA polymerases"/>
    <property type="match status" value="1"/>
</dbReference>
<protein>
    <recommendedName>
        <fullName evidence="3">Reverse transcriptase domain-containing protein</fullName>
    </recommendedName>
</protein>
<evidence type="ECO:0000313" key="1">
    <source>
        <dbReference type="EMBL" id="CAK9251836.1"/>
    </source>
</evidence>